<protein>
    <submittedName>
        <fullName evidence="3">Bcl2-associated agonist of cell death</fullName>
    </submittedName>
</protein>
<dbReference type="KEGG" id="emc:129340405"/>
<sequence>MFQIAEYHDEDAFQAEEKELQGHKLNWRGVAGEGKEPESSPHRETTSTEAQELRRRIGSDPPLPESELPDEVGTFRGRSQSAPPILWAAQRYGRELRRMSDEFHGALQKLPRPKSAGAASQLFRASGWKETLQSWWRLSSPGPPKSPP</sequence>
<dbReference type="PANTHER" id="PTHR28540:SF1">
    <property type="entry name" value="BCL2-ASSOCIATED AGONIST OF CELL DEATH"/>
    <property type="match status" value="1"/>
</dbReference>
<dbReference type="Proteomes" id="UP001190640">
    <property type="component" value="Chromosome 1"/>
</dbReference>
<evidence type="ECO:0000313" key="2">
    <source>
        <dbReference type="Proteomes" id="UP001190640"/>
    </source>
</evidence>
<gene>
    <name evidence="3" type="primary">BAD</name>
</gene>
<feature type="region of interest" description="Disordered" evidence="1">
    <location>
        <begin position="26"/>
        <end position="84"/>
    </location>
</feature>
<reference evidence="3" key="1">
    <citation type="submission" date="2025-08" db="UniProtKB">
        <authorList>
            <consortium name="RefSeq"/>
        </authorList>
    </citation>
    <scope>IDENTIFICATION</scope>
    <source>
        <tissue evidence="3">Blood</tissue>
    </source>
</reference>
<feature type="compositionally biased region" description="Basic and acidic residues" evidence="1">
    <location>
        <begin position="33"/>
        <end position="58"/>
    </location>
</feature>
<dbReference type="PANTHER" id="PTHR28540">
    <property type="entry name" value="BCL2-ASSOCIATED AGONIST OF CELL DEATH"/>
    <property type="match status" value="1"/>
</dbReference>
<dbReference type="RefSeq" id="XP_054851168.1">
    <property type="nucleotide sequence ID" value="XM_054995193.1"/>
</dbReference>
<dbReference type="InterPro" id="IPR018868">
    <property type="entry name" value="BAD"/>
</dbReference>
<evidence type="ECO:0000256" key="1">
    <source>
        <dbReference type="SAM" id="MobiDB-lite"/>
    </source>
</evidence>
<keyword evidence="2" id="KW-1185">Reference proteome</keyword>
<dbReference type="AlphaFoldDB" id="A0AA97K6U2"/>
<proteinExistence type="predicted"/>
<dbReference type="GO" id="GO:0006915">
    <property type="term" value="P:apoptotic process"/>
    <property type="evidence" value="ECO:0007669"/>
    <property type="project" value="InterPro"/>
</dbReference>
<dbReference type="Pfam" id="PF10514">
    <property type="entry name" value="Bcl-2_BAD"/>
    <property type="match status" value="1"/>
</dbReference>
<accession>A0AA97K6U2</accession>
<evidence type="ECO:0000313" key="3">
    <source>
        <dbReference type="RefSeq" id="XP_054851168.1"/>
    </source>
</evidence>
<dbReference type="CTD" id="572"/>
<name>A0AA97K6U2_EUBMA</name>
<organism evidence="2 3">
    <name type="scientific">Eublepharis macularius</name>
    <name type="common">Leopard gecko</name>
    <name type="synonym">Cyrtodactylus macularius</name>
    <dbReference type="NCBI Taxonomy" id="481883"/>
    <lineage>
        <taxon>Eukaryota</taxon>
        <taxon>Metazoa</taxon>
        <taxon>Chordata</taxon>
        <taxon>Craniata</taxon>
        <taxon>Vertebrata</taxon>
        <taxon>Euteleostomi</taxon>
        <taxon>Lepidosauria</taxon>
        <taxon>Squamata</taxon>
        <taxon>Bifurcata</taxon>
        <taxon>Gekkota</taxon>
        <taxon>Eublepharidae</taxon>
        <taxon>Eublepharinae</taxon>
        <taxon>Eublepharis</taxon>
    </lineage>
</organism>
<dbReference type="GeneID" id="129340405"/>